<dbReference type="PROSITE" id="PS50111">
    <property type="entry name" value="CHEMOTAXIS_TRANSDUC_2"/>
    <property type="match status" value="1"/>
</dbReference>
<reference evidence="4" key="1">
    <citation type="journal article" date="2014" name="Int. J. Syst. Evol. Microbiol.">
        <title>Complete genome sequence of Corynebacterium casei LMG S-19264T (=DSM 44701T), isolated from a smear-ripened cheese.</title>
        <authorList>
            <consortium name="US DOE Joint Genome Institute (JGI-PGF)"/>
            <person name="Walter F."/>
            <person name="Albersmeier A."/>
            <person name="Kalinowski J."/>
            <person name="Ruckert C."/>
        </authorList>
    </citation>
    <scope>NUCLEOTIDE SEQUENCE</scope>
    <source>
        <strain evidence="4">KCTC 32296</strain>
    </source>
</reference>
<dbReference type="GO" id="GO:0016020">
    <property type="term" value="C:membrane"/>
    <property type="evidence" value="ECO:0007669"/>
    <property type="project" value="InterPro"/>
</dbReference>
<feature type="domain" description="Methyl-accepting transducer" evidence="3">
    <location>
        <begin position="166"/>
        <end position="402"/>
    </location>
</feature>
<evidence type="ECO:0000313" key="4">
    <source>
        <dbReference type="EMBL" id="GGZ28337.1"/>
    </source>
</evidence>
<dbReference type="Pfam" id="PF00015">
    <property type="entry name" value="MCPsignal"/>
    <property type="match status" value="1"/>
</dbReference>
<comment type="caution">
    <text evidence="4">The sequence shown here is derived from an EMBL/GenBank/DDBJ whole genome shotgun (WGS) entry which is preliminary data.</text>
</comment>
<keyword evidence="5" id="KW-1185">Reference proteome</keyword>
<dbReference type="EMBL" id="BMZB01000001">
    <property type="protein sequence ID" value="GGZ28337.1"/>
    <property type="molecule type" value="Genomic_DNA"/>
</dbReference>
<accession>A0A918PZP0</accession>
<dbReference type="Gene3D" id="1.10.287.950">
    <property type="entry name" value="Methyl-accepting chemotaxis protein"/>
    <property type="match status" value="1"/>
</dbReference>
<dbReference type="SMART" id="SM00283">
    <property type="entry name" value="MA"/>
    <property type="match status" value="1"/>
</dbReference>
<dbReference type="Gene3D" id="3.30.450.20">
    <property type="entry name" value="PAS domain"/>
    <property type="match status" value="1"/>
</dbReference>
<reference evidence="4" key="2">
    <citation type="submission" date="2020-09" db="EMBL/GenBank/DDBJ databases">
        <authorList>
            <person name="Sun Q."/>
            <person name="Kim S."/>
        </authorList>
    </citation>
    <scope>NUCLEOTIDE SEQUENCE</scope>
    <source>
        <strain evidence="4">KCTC 32296</strain>
    </source>
</reference>
<proteinExistence type="predicted"/>
<dbReference type="PANTHER" id="PTHR32089">
    <property type="entry name" value="METHYL-ACCEPTING CHEMOTAXIS PROTEIN MCPB"/>
    <property type="match status" value="1"/>
</dbReference>
<dbReference type="SUPFAM" id="SSF58104">
    <property type="entry name" value="Methyl-accepting chemotaxis protein (MCP) signaling domain"/>
    <property type="match status" value="1"/>
</dbReference>
<evidence type="ECO:0000313" key="5">
    <source>
        <dbReference type="Proteomes" id="UP000662572"/>
    </source>
</evidence>
<keyword evidence="1 2" id="KW-0807">Transducer</keyword>
<evidence type="ECO:0000256" key="1">
    <source>
        <dbReference type="ARBA" id="ARBA00023224"/>
    </source>
</evidence>
<dbReference type="GO" id="GO:0007165">
    <property type="term" value="P:signal transduction"/>
    <property type="evidence" value="ECO:0007669"/>
    <property type="project" value="UniProtKB-KW"/>
</dbReference>
<dbReference type="InterPro" id="IPR004089">
    <property type="entry name" value="MCPsignal_dom"/>
</dbReference>
<sequence length="430" mass="45462">MDMAVFGLAQKKQVQSAGELELLSATLEALTSPVFVNALTPGEEGLVYLNTAFAHGIRARQKSDYLGKPVSSFFAGQQPEGRTAIEMAKNTEAAIARDGKWTGPTNYVREDGTIFEVTATVTLMTLGGKPYAVAQLQDMNAAEQISRRRAEFRDLADSLHGDVGASVEAISRATDDLSGIVATLMHSAEETSRQSQSVVSINGQTNNNVNTVSDATQDLASSIGAIGEQVGRSTTIARDAVQQAANTQETVNRLVAAAERIGDVIKLIQTIASQTNLLALNATIEAARAGEAGRGFAVVASEVKSLAQQTAKATEEISAQISDIQAATGQTEAAIRAIAETIEQINEISSVIADTVDMQSGATQRISQNVALAAQGTGEVSQSLQTVADVAKETTMTVGQVRTRIETVSDEALNLHDKVRAFVERLRKEA</sequence>
<gene>
    <name evidence="4" type="ORF">GCM10011273_12670</name>
</gene>
<evidence type="ECO:0000259" key="3">
    <source>
        <dbReference type="PROSITE" id="PS50111"/>
    </source>
</evidence>
<name>A0A918PZP0_9CAUL</name>
<protein>
    <recommendedName>
        <fullName evidence="3">Methyl-accepting transducer domain-containing protein</fullName>
    </recommendedName>
</protein>
<dbReference type="Proteomes" id="UP000662572">
    <property type="component" value="Unassembled WGS sequence"/>
</dbReference>
<dbReference type="AlphaFoldDB" id="A0A918PZP0"/>
<organism evidence="4 5">
    <name type="scientific">Asticcacaulis endophyticus</name>
    <dbReference type="NCBI Taxonomy" id="1395890"/>
    <lineage>
        <taxon>Bacteria</taxon>
        <taxon>Pseudomonadati</taxon>
        <taxon>Pseudomonadota</taxon>
        <taxon>Alphaproteobacteria</taxon>
        <taxon>Caulobacterales</taxon>
        <taxon>Caulobacteraceae</taxon>
        <taxon>Asticcacaulis</taxon>
    </lineage>
</organism>
<evidence type="ECO:0000256" key="2">
    <source>
        <dbReference type="PROSITE-ProRule" id="PRU00284"/>
    </source>
</evidence>
<dbReference type="PANTHER" id="PTHR32089:SF112">
    <property type="entry name" value="LYSOZYME-LIKE PROTEIN-RELATED"/>
    <property type="match status" value="1"/>
</dbReference>